<dbReference type="InterPro" id="IPR010376">
    <property type="entry name" value="GBBH-like_N"/>
</dbReference>
<evidence type="ECO:0000313" key="4">
    <source>
        <dbReference type="EMBL" id="OOZ40474.1"/>
    </source>
</evidence>
<gene>
    <name evidence="4" type="ORF">BOW52_05835</name>
</gene>
<dbReference type="GO" id="GO:0016853">
    <property type="term" value="F:isomerase activity"/>
    <property type="evidence" value="ECO:0007669"/>
    <property type="project" value="UniProtKB-KW"/>
</dbReference>
<sequence length="121" mass="13694">MSKPMPTELNLHRQSRVLEVAFDDGNKFSLPCEFLRVYSPSAEVQGHTPDQRVLQVGKEGVNIERIEPVGNYAVALHFDDGHNTGIYSWETLYTMGANYDEMWQAYLSELEAAGKERKADS</sequence>
<dbReference type="EMBL" id="MPRK01000088">
    <property type="protein sequence ID" value="OOZ40474.1"/>
    <property type="molecule type" value="Genomic_DNA"/>
</dbReference>
<protein>
    <submittedName>
        <fullName evidence="4">1-(5-phosphoribosyl)-5-((5-phosphoribosylamino)methylideneamino)imidazole-4-carboxamide isomerase</fullName>
    </submittedName>
</protein>
<evidence type="ECO:0000256" key="2">
    <source>
        <dbReference type="ARBA" id="ARBA00023004"/>
    </source>
</evidence>
<evidence type="ECO:0000313" key="5">
    <source>
        <dbReference type="Proteomes" id="UP000190198"/>
    </source>
</evidence>
<dbReference type="PANTHER" id="PTHR35303:SF5">
    <property type="entry name" value="OS02G0197800 PROTEIN"/>
    <property type="match status" value="1"/>
</dbReference>
<evidence type="ECO:0000259" key="3">
    <source>
        <dbReference type="Pfam" id="PF06155"/>
    </source>
</evidence>
<accession>A0A1T2L5Z3</accession>
<dbReference type="OrthoDB" id="9794178at2"/>
<feature type="domain" description="Gamma-butyrobetaine hydroxylase-like N-terminal" evidence="3">
    <location>
        <begin position="10"/>
        <end position="93"/>
    </location>
</feature>
<dbReference type="InterPro" id="IPR038492">
    <property type="entry name" value="GBBH-like_N_sf"/>
</dbReference>
<keyword evidence="5" id="KW-1185">Reference proteome</keyword>
<keyword evidence="1" id="KW-0479">Metal-binding</keyword>
<dbReference type="Proteomes" id="UP000190198">
    <property type="component" value="Unassembled WGS sequence"/>
</dbReference>
<dbReference type="GO" id="GO:0046872">
    <property type="term" value="F:metal ion binding"/>
    <property type="evidence" value="ECO:0007669"/>
    <property type="project" value="UniProtKB-KW"/>
</dbReference>
<name>A0A1T2L5Z3_9GAMM</name>
<proteinExistence type="predicted"/>
<dbReference type="Gene3D" id="3.30.2020.30">
    <property type="match status" value="1"/>
</dbReference>
<keyword evidence="4" id="KW-0413">Isomerase</keyword>
<dbReference type="Pfam" id="PF06155">
    <property type="entry name" value="GBBH-like_N"/>
    <property type="match status" value="1"/>
</dbReference>
<organism evidence="4 5">
    <name type="scientific">Solemya elarraichensis gill symbiont</name>
    <dbReference type="NCBI Taxonomy" id="1918949"/>
    <lineage>
        <taxon>Bacteria</taxon>
        <taxon>Pseudomonadati</taxon>
        <taxon>Pseudomonadota</taxon>
        <taxon>Gammaproteobacteria</taxon>
        <taxon>sulfur-oxidizing symbionts</taxon>
    </lineage>
</organism>
<dbReference type="AlphaFoldDB" id="A0A1T2L5Z3"/>
<evidence type="ECO:0000256" key="1">
    <source>
        <dbReference type="ARBA" id="ARBA00022723"/>
    </source>
</evidence>
<reference evidence="4 5" key="1">
    <citation type="submission" date="2016-11" db="EMBL/GenBank/DDBJ databases">
        <title>Mixed transmission modes and dynamic genome evolution in an obligate animal-bacterial symbiosis.</title>
        <authorList>
            <person name="Russell S.L."/>
            <person name="Corbett-Detig R.B."/>
            <person name="Cavanaugh C.M."/>
        </authorList>
    </citation>
    <scope>NUCLEOTIDE SEQUENCE [LARGE SCALE GENOMIC DNA]</scope>
    <source>
        <strain evidence="4">Sp-SM6</strain>
    </source>
</reference>
<comment type="caution">
    <text evidence="4">The sequence shown here is derived from an EMBL/GenBank/DDBJ whole genome shotgun (WGS) entry which is preliminary data.</text>
</comment>
<dbReference type="RefSeq" id="WP_078476882.1">
    <property type="nucleotide sequence ID" value="NZ_MPRK01000088.1"/>
</dbReference>
<dbReference type="PANTHER" id="PTHR35303">
    <property type="entry name" value="OS02G0197800 PROTEIN"/>
    <property type="match status" value="1"/>
</dbReference>
<keyword evidence="2" id="KW-0408">Iron</keyword>